<dbReference type="InterPro" id="IPR041685">
    <property type="entry name" value="AAA_GajA/Old/RecF-like"/>
</dbReference>
<dbReference type="Gene3D" id="3.40.50.300">
    <property type="entry name" value="P-loop containing nucleotide triphosphate hydrolases"/>
    <property type="match status" value="1"/>
</dbReference>
<dbReference type="PANTHER" id="PTHR43581:SF4">
    <property type="entry name" value="ATP_GTP PHOSPHATASE"/>
    <property type="match status" value="1"/>
</dbReference>
<dbReference type="OrthoDB" id="1098190at2"/>
<dbReference type="RefSeq" id="WP_114983970.1">
    <property type="nucleotide sequence ID" value="NZ_CP027806.1"/>
</dbReference>
<feature type="domain" description="Endonuclease GajA/Old nuclease/RecF-like AAA" evidence="1">
    <location>
        <begin position="277"/>
        <end position="322"/>
    </location>
</feature>
<dbReference type="SUPFAM" id="SSF52540">
    <property type="entry name" value="P-loop containing nucleoside triphosphate hydrolases"/>
    <property type="match status" value="1"/>
</dbReference>
<dbReference type="EMBL" id="CP027806">
    <property type="protein sequence ID" value="AXJ00705.1"/>
    <property type="molecule type" value="Genomic_DNA"/>
</dbReference>
<dbReference type="AlphaFoldDB" id="A0A345UJQ3"/>
<dbReference type="PANTHER" id="PTHR43581">
    <property type="entry name" value="ATP/GTP PHOSPHATASE"/>
    <property type="match status" value="1"/>
</dbReference>
<keyword evidence="3" id="KW-1185">Reference proteome</keyword>
<dbReference type="InterPro" id="IPR027417">
    <property type="entry name" value="P-loop_NTPase"/>
</dbReference>
<dbReference type="InterPro" id="IPR051396">
    <property type="entry name" value="Bact_Antivir_Def_Nuclease"/>
</dbReference>
<evidence type="ECO:0000313" key="3">
    <source>
        <dbReference type="Proteomes" id="UP000254808"/>
    </source>
</evidence>
<reference evidence="2 3" key="1">
    <citation type="submission" date="2018-03" db="EMBL/GenBank/DDBJ databases">
        <title>Phenotypic and genomic properties of Cyclonatronum proteinivorum gen. nov., sp. nov., a haloalkaliphilic bacteroidete from soda lakes possessing Na+-translocating rhodopsin.</title>
        <authorList>
            <person name="Toshchakov S.V."/>
            <person name="Korzhenkov A."/>
            <person name="Samarov N.I."/>
            <person name="Kublanov I.V."/>
            <person name="Muntyan M.S."/>
            <person name="Sorokin D.Y."/>
        </authorList>
    </citation>
    <scope>NUCLEOTIDE SEQUENCE [LARGE SCALE GENOMIC DNA]</scope>
    <source>
        <strain evidence="2 3">Omega</strain>
    </source>
</reference>
<evidence type="ECO:0000259" key="1">
    <source>
        <dbReference type="Pfam" id="PF13175"/>
    </source>
</evidence>
<organism evidence="2 3">
    <name type="scientific">Cyclonatronum proteinivorum</name>
    <dbReference type="NCBI Taxonomy" id="1457365"/>
    <lineage>
        <taxon>Bacteria</taxon>
        <taxon>Pseudomonadati</taxon>
        <taxon>Balneolota</taxon>
        <taxon>Balneolia</taxon>
        <taxon>Balneolales</taxon>
        <taxon>Cyclonatronaceae</taxon>
        <taxon>Cyclonatronum</taxon>
    </lineage>
</organism>
<dbReference type="KEGG" id="cprv:CYPRO_1449"/>
<accession>A0A345UJQ3</accession>
<evidence type="ECO:0000313" key="2">
    <source>
        <dbReference type="EMBL" id="AXJ00705.1"/>
    </source>
</evidence>
<dbReference type="Pfam" id="PF13175">
    <property type="entry name" value="AAA_15"/>
    <property type="match status" value="1"/>
</dbReference>
<protein>
    <submittedName>
        <fullName evidence="2">Putative ATPase</fullName>
    </submittedName>
</protein>
<dbReference type="Proteomes" id="UP000254808">
    <property type="component" value="Chromosome"/>
</dbReference>
<gene>
    <name evidence="2" type="ORF">CYPRO_1449</name>
</gene>
<name>A0A345UJQ3_9BACT</name>
<sequence length="412" mass="46234">MSKIRIKHFGPIQEGFPDEGGWLDIKKVTVFIGNQGSGKSTVAKLISAFMWAEKSLVRGDYTQEWFEKKSRLKDQLLRYHRLDSYLKYNGSERSALEYEGEACRILYQNGTLSIEELDRRSYQLPQIMYVPSERNFVAYVKSPKELKLSSDALMEFLTAFENAKQHLSGSLPLPVNQTQLEFDKLNDTLNLQGAGYKIGLTEASSGFLSLVPLYLVSWHLAETVKKQNASAREPMSSDELLRFKKGVEEIWANASLTEEQRQAALTVLSARFTKTAFINIVEEPEQNLFPDSQQQLLYSLLALNNLNSGNKLIMTTHSPYLINFLTLAAKAADLNNQNMSGLDGAKVHQIVPHAAATPGDDLAVYQFDEQNGSIRKLPSYNGLPSDAHELNASLDKSNESFAELLEIQQQGL</sequence>
<proteinExistence type="predicted"/>